<dbReference type="GO" id="GO:0023051">
    <property type="term" value="P:regulation of signaling"/>
    <property type="evidence" value="ECO:0007669"/>
    <property type="project" value="UniProtKB-ARBA"/>
</dbReference>
<accession>A0A6P5L1H3</accession>
<evidence type="ECO:0000313" key="31">
    <source>
        <dbReference type="Proteomes" id="UP000515140"/>
    </source>
</evidence>
<evidence type="ECO:0000313" key="32">
    <source>
        <dbReference type="RefSeq" id="XP_020851562.1"/>
    </source>
</evidence>
<evidence type="ECO:0000256" key="17">
    <source>
        <dbReference type="ARBA" id="ARBA00023176"/>
    </source>
</evidence>
<feature type="domain" description="SH3" evidence="28">
    <location>
        <begin position="737"/>
        <end position="798"/>
    </location>
</feature>
<dbReference type="GO" id="GO:0055037">
    <property type="term" value="C:recycling endosome"/>
    <property type="evidence" value="ECO:0007669"/>
    <property type="project" value="UniProtKB-SubCell"/>
</dbReference>
<dbReference type="PROSITE" id="PS50002">
    <property type="entry name" value="SH3"/>
    <property type="match status" value="5"/>
</dbReference>
<feature type="region of interest" description="Disordered" evidence="27">
    <location>
        <begin position="637"/>
        <end position="730"/>
    </location>
</feature>
<reference evidence="32 33" key="1">
    <citation type="submission" date="2025-04" db="UniProtKB">
        <authorList>
            <consortium name="RefSeq"/>
        </authorList>
    </citation>
    <scope>IDENTIFICATION</scope>
    <source>
        <tissue evidence="32 33">Spleen</tissue>
    </source>
</reference>
<dbReference type="GO" id="GO:0010646">
    <property type="term" value="P:regulation of cell communication"/>
    <property type="evidence" value="ECO:0007669"/>
    <property type="project" value="UniProtKB-ARBA"/>
</dbReference>
<keyword evidence="9" id="KW-0268">Exocytosis</keyword>
<evidence type="ECO:0000256" key="6">
    <source>
        <dbReference type="ARBA" id="ARBA00022443"/>
    </source>
</evidence>
<dbReference type="GO" id="GO:0150007">
    <property type="term" value="P:clathrin-dependent synaptic vesicle endocytosis"/>
    <property type="evidence" value="ECO:0007669"/>
    <property type="project" value="TreeGrafter"/>
</dbReference>
<dbReference type="InterPro" id="IPR036028">
    <property type="entry name" value="SH3-like_dom_sf"/>
</dbReference>
<feature type="domain" description="SH3" evidence="28">
    <location>
        <begin position="1066"/>
        <end position="1130"/>
    </location>
</feature>
<dbReference type="GO" id="GO:0006887">
    <property type="term" value="P:exocytosis"/>
    <property type="evidence" value="ECO:0007669"/>
    <property type="project" value="UniProtKB-KW"/>
</dbReference>
<evidence type="ECO:0000256" key="4">
    <source>
        <dbReference type="ARBA" id="ARBA00004510"/>
    </source>
</evidence>
<dbReference type="Gene3D" id="1.10.238.10">
    <property type="entry name" value="EF-hand"/>
    <property type="match status" value="2"/>
</dbReference>
<dbReference type="Pfam" id="PF07653">
    <property type="entry name" value="SH3_2"/>
    <property type="match status" value="1"/>
</dbReference>
<organism evidence="31 32">
    <name type="scientific">Phascolarctos cinereus</name>
    <name type="common">Koala</name>
    <dbReference type="NCBI Taxonomy" id="38626"/>
    <lineage>
        <taxon>Eukaryota</taxon>
        <taxon>Metazoa</taxon>
        <taxon>Chordata</taxon>
        <taxon>Craniata</taxon>
        <taxon>Vertebrata</taxon>
        <taxon>Euteleostomi</taxon>
        <taxon>Mammalia</taxon>
        <taxon>Metatheria</taxon>
        <taxon>Diprotodontia</taxon>
        <taxon>Phascolarctidae</taxon>
        <taxon>Phascolarctos</taxon>
    </lineage>
</organism>
<evidence type="ECO:0000256" key="25">
    <source>
        <dbReference type="PROSITE-ProRule" id="PRU00192"/>
    </source>
</evidence>
<evidence type="ECO:0000256" key="23">
    <source>
        <dbReference type="ARBA" id="ARBA00064505"/>
    </source>
</evidence>
<evidence type="ECO:0000256" key="16">
    <source>
        <dbReference type="ARBA" id="ARBA00023136"/>
    </source>
</evidence>
<feature type="domain" description="SH3" evidence="28">
    <location>
        <begin position="994"/>
        <end position="1052"/>
    </location>
</feature>
<keyword evidence="31" id="KW-1185">Reference proteome</keyword>
<proteinExistence type="predicted"/>
<dbReference type="PRINTS" id="PR00499">
    <property type="entry name" value="P67PHOX"/>
</dbReference>
<feature type="compositionally biased region" description="Basic and acidic residues" evidence="27">
    <location>
        <begin position="637"/>
        <end position="703"/>
    </location>
</feature>
<dbReference type="InterPro" id="IPR001452">
    <property type="entry name" value="SH3_domain"/>
</dbReference>
<dbReference type="CDD" id="cd11993">
    <property type="entry name" value="SH3_Intersectin1_4"/>
    <property type="match status" value="1"/>
</dbReference>
<dbReference type="Proteomes" id="UP000515140">
    <property type="component" value="Unplaced"/>
</dbReference>
<evidence type="ECO:0000256" key="8">
    <source>
        <dbReference type="ARBA" id="ARBA00022475"/>
    </source>
</evidence>
<dbReference type="RefSeq" id="XP_020851565.1">
    <property type="nucleotide sequence ID" value="XM_020995906.1"/>
</dbReference>
<dbReference type="SMART" id="SM00326">
    <property type="entry name" value="SH3"/>
    <property type="match status" value="5"/>
</dbReference>
<evidence type="ECO:0000256" key="11">
    <source>
        <dbReference type="ARBA" id="ARBA00022723"/>
    </source>
</evidence>
<dbReference type="Pfam" id="PF14604">
    <property type="entry name" value="SH3_9"/>
    <property type="match status" value="1"/>
</dbReference>
<evidence type="ECO:0000256" key="13">
    <source>
        <dbReference type="ARBA" id="ARBA00022837"/>
    </source>
</evidence>
<dbReference type="FunFam" id="2.30.30.40:FF:000041">
    <property type="entry name" value="Intersectin 1"/>
    <property type="match status" value="2"/>
</dbReference>
<evidence type="ECO:0000256" key="22">
    <source>
        <dbReference type="ARBA" id="ARBA00058637"/>
    </source>
</evidence>
<feature type="domain" description="EH" evidence="29">
    <location>
        <begin position="221"/>
        <end position="310"/>
    </location>
</feature>
<sequence length="1212" mass="137113">MAQFPTSFGGSLDIWAITVEERAKHDQQFHSLKPTSGFITGSDQARNFFFQSGLPQPVLAQIWALADMNNDGRMDQIEFSIAMKLIKLKLQGYQLPAALPPVMKQQPVAISGAPTFGMGGIASMPSLTAVAPVPMASIPVVGMSPPLVSSVPPTAVPPLANGAPSVIQSLPAFAHPATLPKSSSFSRSGPGSQLNTKLQKAQSFDVASASPVAEWAVPQSSRLKYRQLFNSHDKTMSGHLTGPQARTILMQSSLPQTQLATIWNLSDIDQDGKLTAEEFILAMHLIDVAMSGQPLPPVLPPEYIPPSFRRVRSGSGISVISSVSVDQRLPEEPVLEEEQQQLEKKLPVTFEDKKRENFERGNLELEKRRQALLEQQRKEQERLAQLERAEQERKERERQEQERKRQVELEKQLEKQRELERQREEERRKEIERREAAKRELERQRQLEWERNRRQELLNQRNKEQEDIVVLKAKKKTLEFELEALNDKKHQLEGKLQDIRCRLAMQRQEIESTNKSRELRIAEITHLQQQLQESQQMLGRLIPEKQLLNDQLKQVQQNSLHRDSLLTLKRALEAKELARQQLRDQLDEVEKETRSKLQEIDIFNNQLKELREIHNKQQLQKQKNLEAERLKQKEKERKTIELEKQKEETQRRSQDKQWLDRVQQDEDYQRPKKLHDEEKLREEPVKKKDGEEKGKQEMKDKLNKLFQQHQEPAKPTLQTPSSSTEKGPLAISTQEDVKVVYYRALYPFESRSHDEITIQPGDIVMVDERQTGEPGWLGGELKGKTGWFPANYAEKIPENEIPTPLKPGADSAPTPTPKLALHETPTPSATTSSESSTASNNWADFSSTWPTNTNEKPETDNWDAWATQPSLTVPSAGQLRQRSAFTPATVTGSSPSPVLGQGEKVEGLQAQALYPWRAKKDNHLNFNKNDVITVLEQQDMWWFGEVQGQKGWFPKSYVKLISGPIRKSTSMDSNSSESPAVLKRVASPAAKLSIPGEEYIAMYTYESSEQGDLTFQQGDVILVTKKDGDWWTGTVADKSGVFPSNYVRLKDSEAPGTTGKAGSLGKKPEIAQVIASYTATGPEQLTLAPGQLILIRKKNPGGWWEGELQARGKKRQIGWFPANYVKLLSPGTSKITPTEPPKSLALPTVCQVIGMYDYTAQNDDELAFNKGQIINVLNKEDPDWWKGEVNGQVGLFPSNYVKMTTDMDPSQQ</sequence>
<dbReference type="RefSeq" id="XP_020851564.1">
    <property type="nucleotide sequence ID" value="XM_020995905.1"/>
</dbReference>
<keyword evidence="19" id="KW-0966">Cell projection</keyword>
<feature type="domain" description="SH3" evidence="28">
    <location>
        <begin position="1147"/>
        <end position="1206"/>
    </location>
</feature>
<comment type="subunit">
    <text evidence="23">Interacts (via DH domain) with CDC42. Interacts (via SH3 domain 1) with WASL. Interacts with dynamin, SNAP25 and SNAP23. Interacts with clathrin-associated proteins and other components of the endocytic machinery, such as SPIN90, EPS15, EPN1, EPN2, STON2, FCHO1, FCHO2 and DAB2. Interacts (via SH3 domains) with REPS1 and SGIP1. Interacts with ARHGAP31. Interacts with ADAM15. Interacts with PRRT2. Interacts (via SH3 domain 4) with FCHSD2 (via SH3 domain 2). Interacts (via SH3 domain 1) with DENND2B. Interacts (via SH3 domains) with CBL. Isoform 2: Interacts with CBL and DNM1. Isoform 2: Interacts with LMNA. Isoform 2: Interacts with importin subunit KPNA1; this is likely to mediate its import into the nucleus. Interacts with DNM2.</text>
</comment>
<evidence type="ECO:0000256" key="15">
    <source>
        <dbReference type="ARBA" id="ARBA00023018"/>
    </source>
</evidence>
<dbReference type="Pfam" id="PF12763">
    <property type="entry name" value="EH"/>
    <property type="match status" value="2"/>
</dbReference>
<dbReference type="GO" id="GO:0030027">
    <property type="term" value="C:lamellipodium"/>
    <property type="evidence" value="ECO:0007669"/>
    <property type="project" value="UniProtKB-SubCell"/>
</dbReference>
<evidence type="ECO:0000256" key="3">
    <source>
        <dbReference type="ARBA" id="ARBA00004259"/>
    </source>
</evidence>
<dbReference type="FunFam" id="2.30.30.40:FF:000024">
    <property type="entry name" value="Intersectin 1"/>
    <property type="match status" value="1"/>
</dbReference>
<comment type="function">
    <text evidence="21">Adapter protein that provides a link between the endocytic membrane traffic and the actin assembly machinery. Acts as a guanine nucleotide exchange factor (GEF) for CDC42, and thereby stimulates actin nucleation mediated by WASL and the ARP2/3 complex. Plays a role in the assembly and maturation of clathrin-coated vesicles. Recruits FCHSD2 to clathrin-coated pits. Involved in endocytosis of activated EGFR, and probably also other growth factor receptors. Involved in endocytosis of integrin beta-1 (ITGB1) and transferrin receptor (TFR); internalization of ITGB1 as DAB2-dependent cargo but not TFR may involve association with DAB2. Promotes ubiquitination and subsequent degradation of EGFR, and thereby contributes to the down-regulation of EGFR-dependent signaling pathways. In chromaffin cells, required for normal exocytosis of catecholamines. Required for rapid replenishment of release-ready synaptic vesicles at presynaptic active zones. Inhibits ARHGAP31 activity toward RAC1.</text>
</comment>
<feature type="compositionally biased region" description="Polar residues" evidence="27">
    <location>
        <begin position="840"/>
        <end position="854"/>
    </location>
</feature>
<keyword evidence="11" id="KW-0479">Metal-binding</keyword>
<dbReference type="SMART" id="SM00054">
    <property type="entry name" value="EFh"/>
    <property type="match status" value="2"/>
</dbReference>
<keyword evidence="26" id="KW-0175">Coiled coil</keyword>
<evidence type="ECO:0000313" key="34">
    <source>
        <dbReference type="RefSeq" id="XP_020851564.1"/>
    </source>
</evidence>
<dbReference type="GO" id="GO:0005905">
    <property type="term" value="C:clathrin-coated pit"/>
    <property type="evidence" value="ECO:0007669"/>
    <property type="project" value="UniProtKB-SubCell"/>
</dbReference>
<evidence type="ECO:0000256" key="7">
    <source>
        <dbReference type="ARBA" id="ARBA00022448"/>
    </source>
</evidence>
<dbReference type="PROSITE" id="PS50031">
    <property type="entry name" value="EH"/>
    <property type="match status" value="2"/>
</dbReference>
<keyword evidence="16" id="KW-0472">Membrane</keyword>
<comment type="function">
    <text evidence="22">Plays a role in synaptic vesicle endocytosis in brain neurons.</text>
</comment>
<keyword evidence="8" id="KW-1003">Cell membrane</keyword>
<keyword evidence="12" id="KW-0967">Endosome</keyword>
<dbReference type="GO" id="GO:0042734">
    <property type="term" value="C:presynaptic membrane"/>
    <property type="evidence" value="ECO:0007669"/>
    <property type="project" value="TreeGrafter"/>
</dbReference>
<dbReference type="InterPro" id="IPR018247">
    <property type="entry name" value="EF_Hand_1_Ca_BS"/>
</dbReference>
<dbReference type="FunFam" id="2.30.30.40:FF:000122">
    <property type="entry name" value="intersectin-1 isoform X2"/>
    <property type="match status" value="1"/>
</dbReference>
<feature type="compositionally biased region" description="Polar residues" evidence="27">
    <location>
        <begin position="705"/>
        <end position="725"/>
    </location>
</feature>
<dbReference type="Pfam" id="PF16617">
    <property type="entry name" value="INTAP"/>
    <property type="match status" value="1"/>
</dbReference>
<feature type="coiled-coil region" evidence="26">
    <location>
        <begin position="355"/>
        <end position="509"/>
    </location>
</feature>
<keyword evidence="6 25" id="KW-0728">SH3 domain</keyword>
<evidence type="ECO:0000256" key="9">
    <source>
        <dbReference type="ARBA" id="ARBA00022483"/>
    </source>
</evidence>
<keyword evidence="13" id="KW-0106">Calcium</keyword>
<dbReference type="GeneID" id="110214811"/>
<evidence type="ECO:0000256" key="18">
    <source>
        <dbReference type="ARBA" id="ARBA00023242"/>
    </source>
</evidence>
<dbReference type="InterPro" id="IPR011992">
    <property type="entry name" value="EF-hand-dom_pair"/>
</dbReference>
<dbReference type="GO" id="GO:0060090">
    <property type="term" value="F:molecular adaptor activity"/>
    <property type="evidence" value="ECO:0007669"/>
    <property type="project" value="TreeGrafter"/>
</dbReference>
<evidence type="ECO:0000256" key="2">
    <source>
        <dbReference type="ARBA" id="ARBA00004236"/>
    </source>
</evidence>
<evidence type="ECO:0000256" key="27">
    <source>
        <dbReference type="SAM" id="MobiDB-lite"/>
    </source>
</evidence>
<dbReference type="SUPFAM" id="SSF50044">
    <property type="entry name" value="SH3-domain"/>
    <property type="match status" value="5"/>
</dbReference>
<feature type="domain" description="EF-hand" evidence="30">
    <location>
        <begin position="254"/>
        <end position="289"/>
    </location>
</feature>
<evidence type="ECO:0000256" key="5">
    <source>
        <dbReference type="ARBA" id="ARBA00004600"/>
    </source>
</evidence>
<evidence type="ECO:0000259" key="30">
    <source>
        <dbReference type="PROSITE" id="PS50222"/>
    </source>
</evidence>
<evidence type="ECO:0000256" key="19">
    <source>
        <dbReference type="ARBA" id="ARBA00023273"/>
    </source>
</evidence>
<dbReference type="GO" id="GO:0005509">
    <property type="term" value="F:calcium ion binding"/>
    <property type="evidence" value="ECO:0007669"/>
    <property type="project" value="InterPro"/>
</dbReference>
<name>A0A6P5L1H3_PHACI</name>
<dbReference type="GO" id="GO:0043005">
    <property type="term" value="C:neuron projection"/>
    <property type="evidence" value="ECO:0007669"/>
    <property type="project" value="UniProtKB-KW"/>
</dbReference>
<feature type="region of interest" description="Disordered" evidence="27">
    <location>
        <begin position="328"/>
        <end position="348"/>
    </location>
</feature>
<dbReference type="CDD" id="cd11987">
    <property type="entry name" value="SH3_Intersectin1_1"/>
    <property type="match status" value="1"/>
</dbReference>
<dbReference type="SUPFAM" id="SSF47473">
    <property type="entry name" value="EF-hand"/>
    <property type="match status" value="2"/>
</dbReference>
<dbReference type="InterPro" id="IPR000261">
    <property type="entry name" value="EH_dom"/>
</dbReference>
<dbReference type="PROSITE" id="PS00018">
    <property type="entry name" value="EF_HAND_1"/>
    <property type="match status" value="2"/>
</dbReference>
<evidence type="ECO:0000259" key="29">
    <source>
        <dbReference type="PROSITE" id="PS50031"/>
    </source>
</evidence>
<keyword evidence="10" id="KW-0771">Synaptosome</keyword>
<keyword evidence="17" id="KW-0168">Coated pit</keyword>
<evidence type="ECO:0000313" key="35">
    <source>
        <dbReference type="RefSeq" id="XP_020851565.1"/>
    </source>
</evidence>
<dbReference type="CDD" id="cd00052">
    <property type="entry name" value="EH"/>
    <property type="match status" value="2"/>
</dbReference>
<feature type="compositionally biased region" description="Low complexity" evidence="27">
    <location>
        <begin position="823"/>
        <end position="839"/>
    </location>
</feature>
<keyword evidence="18" id="KW-0539">Nucleus</keyword>
<dbReference type="CTD" id="6453"/>
<evidence type="ECO:0000256" key="21">
    <source>
        <dbReference type="ARBA" id="ARBA00056103"/>
    </source>
</evidence>
<dbReference type="AlphaFoldDB" id="A0A6P5L1H3"/>
<dbReference type="FunFam" id="1.10.238.10:FF:000046">
    <property type="entry name" value="intersectin-1 isoform X2"/>
    <property type="match status" value="1"/>
</dbReference>
<keyword evidence="15" id="KW-0770">Synapse</keyword>
<evidence type="ECO:0000313" key="33">
    <source>
        <dbReference type="RefSeq" id="XP_020851563.1"/>
    </source>
</evidence>
<feature type="domain" description="SH3" evidence="28">
    <location>
        <begin position="905"/>
        <end position="963"/>
    </location>
</feature>
<feature type="region of interest" description="Disordered" evidence="27">
    <location>
        <begin position="798"/>
        <end position="862"/>
    </location>
</feature>
<gene>
    <name evidence="32 33 34 35" type="primary">ITSN1</name>
</gene>
<dbReference type="FunFam" id="1.10.238.10:FF:000055">
    <property type="entry name" value="Intersectin-1 isoform 1"/>
    <property type="match status" value="1"/>
</dbReference>
<evidence type="ECO:0000256" key="14">
    <source>
        <dbReference type="ARBA" id="ARBA00022927"/>
    </source>
</evidence>
<evidence type="ECO:0000256" key="10">
    <source>
        <dbReference type="ARBA" id="ARBA00022599"/>
    </source>
</evidence>
<protein>
    <recommendedName>
        <fullName evidence="24">Intersectin-1</fullName>
    </recommendedName>
</protein>
<evidence type="ECO:0000256" key="20">
    <source>
        <dbReference type="ARBA" id="ARBA00034102"/>
    </source>
</evidence>
<dbReference type="Gene3D" id="2.30.30.40">
    <property type="entry name" value="SH3 Domains"/>
    <property type="match status" value="5"/>
</dbReference>
<dbReference type="KEGG" id="pcw:110214811"/>
<dbReference type="InterPro" id="IPR002048">
    <property type="entry name" value="EF_hand_dom"/>
</dbReference>
<feature type="domain" description="EF-hand" evidence="30">
    <location>
        <begin position="54"/>
        <end position="89"/>
    </location>
</feature>
<dbReference type="RefSeq" id="XP_020851562.1">
    <property type="nucleotide sequence ID" value="XM_020995903.1"/>
</dbReference>
<evidence type="ECO:0000259" key="28">
    <source>
        <dbReference type="PROSITE" id="PS50002"/>
    </source>
</evidence>
<keyword evidence="14" id="KW-0653">Protein transport</keyword>
<keyword evidence="7" id="KW-0813">Transport</keyword>
<dbReference type="PRINTS" id="PR00452">
    <property type="entry name" value="SH3DOMAIN"/>
</dbReference>
<evidence type="ECO:0000256" key="12">
    <source>
        <dbReference type="ARBA" id="ARBA00022753"/>
    </source>
</evidence>
<comment type="subcellular location">
    <subcellularLocation>
        <location evidence="2">Cell membrane</location>
    </subcellularLocation>
    <subcellularLocation>
        <location evidence="4">Cell projection</location>
        <location evidence="4">Lamellipodium</location>
    </subcellularLocation>
    <subcellularLocation>
        <location evidence="5">Membrane</location>
        <location evidence="5">Clathrin-coated pit</location>
    </subcellularLocation>
    <subcellularLocation>
        <location evidence="3">Nucleus envelope</location>
    </subcellularLocation>
    <subcellularLocation>
        <location evidence="1">Recycling endosome</location>
    </subcellularLocation>
    <subcellularLocation>
        <location evidence="20">Synapse</location>
        <location evidence="20">Synaptosome</location>
    </subcellularLocation>
</comment>
<dbReference type="GO" id="GO:0015031">
    <property type="term" value="P:protein transport"/>
    <property type="evidence" value="ECO:0007669"/>
    <property type="project" value="UniProtKB-KW"/>
</dbReference>
<dbReference type="RefSeq" id="XP_020851563.1">
    <property type="nucleotide sequence ID" value="XM_020995904.1"/>
</dbReference>
<dbReference type="SMART" id="SM00027">
    <property type="entry name" value="EH"/>
    <property type="match status" value="2"/>
</dbReference>
<dbReference type="PROSITE" id="PS50222">
    <property type="entry name" value="EF_HAND_2"/>
    <property type="match status" value="2"/>
</dbReference>
<dbReference type="PANTHER" id="PTHR11216:SF68">
    <property type="entry name" value="INTERSECTIN-1"/>
    <property type="match status" value="1"/>
</dbReference>
<feature type="domain" description="EH" evidence="29">
    <location>
        <begin position="21"/>
        <end position="101"/>
    </location>
</feature>
<evidence type="ECO:0000256" key="1">
    <source>
        <dbReference type="ARBA" id="ARBA00004172"/>
    </source>
</evidence>
<dbReference type="PANTHER" id="PTHR11216">
    <property type="entry name" value="EH DOMAIN"/>
    <property type="match status" value="1"/>
</dbReference>
<dbReference type="Pfam" id="PF00018">
    <property type="entry name" value="SH3_1"/>
    <property type="match status" value="3"/>
</dbReference>
<dbReference type="InterPro" id="IPR032140">
    <property type="entry name" value="INTAP"/>
</dbReference>
<evidence type="ECO:0000256" key="26">
    <source>
        <dbReference type="SAM" id="Coils"/>
    </source>
</evidence>
<evidence type="ECO:0000256" key="24">
    <source>
        <dbReference type="ARBA" id="ARBA00074966"/>
    </source>
</evidence>
<dbReference type="GO" id="GO:0005635">
    <property type="term" value="C:nuclear envelope"/>
    <property type="evidence" value="ECO:0007669"/>
    <property type="project" value="UniProtKB-SubCell"/>
</dbReference>